<organism evidence="14 15">
    <name type="scientific">Paenibacillus athensensis</name>
    <dbReference type="NCBI Taxonomy" id="1967502"/>
    <lineage>
        <taxon>Bacteria</taxon>
        <taxon>Bacillati</taxon>
        <taxon>Bacillota</taxon>
        <taxon>Bacilli</taxon>
        <taxon>Bacillales</taxon>
        <taxon>Paenibacillaceae</taxon>
        <taxon>Paenibacillus</taxon>
    </lineage>
</organism>
<evidence type="ECO:0000256" key="12">
    <source>
        <dbReference type="ARBA" id="ARBA00049047"/>
    </source>
</evidence>
<accession>A0A4Y8Q7I8</accession>
<dbReference type="PANTHER" id="PTHR48077:SF6">
    <property type="entry name" value="TRYPTOPHAN SYNTHASE"/>
    <property type="match status" value="1"/>
</dbReference>
<dbReference type="InterPro" id="IPR036052">
    <property type="entry name" value="TrpB-like_PALP_sf"/>
</dbReference>
<keyword evidence="8" id="KW-0822">Tryptophan biosynthesis</keyword>
<evidence type="ECO:0000256" key="8">
    <source>
        <dbReference type="ARBA" id="ARBA00022822"/>
    </source>
</evidence>
<dbReference type="RefSeq" id="WP_134750792.1">
    <property type="nucleotide sequence ID" value="NZ_MYFO02000001.1"/>
</dbReference>
<dbReference type="GO" id="GO:0052684">
    <property type="term" value="F:L-serine hydro-lyase (adding indole, L-tryptophan-forming) activity"/>
    <property type="evidence" value="ECO:0007669"/>
    <property type="project" value="TreeGrafter"/>
</dbReference>
<evidence type="ECO:0000313" key="15">
    <source>
        <dbReference type="Proteomes" id="UP000298246"/>
    </source>
</evidence>
<evidence type="ECO:0000256" key="4">
    <source>
        <dbReference type="ARBA" id="ARBA00009982"/>
    </source>
</evidence>
<dbReference type="PIRSF" id="PIRSF500824">
    <property type="entry name" value="TrpB_prok"/>
    <property type="match status" value="1"/>
</dbReference>
<dbReference type="InterPro" id="IPR006316">
    <property type="entry name" value="Trp_synth_b-like"/>
</dbReference>
<keyword evidence="7" id="KW-0028">Amino-acid biosynthesis</keyword>
<evidence type="ECO:0000256" key="1">
    <source>
        <dbReference type="ARBA" id="ARBA00001933"/>
    </source>
</evidence>
<dbReference type="InterPro" id="IPR001926">
    <property type="entry name" value="TrpB-like_PALP"/>
</dbReference>
<keyword evidence="15" id="KW-1185">Reference proteome</keyword>
<keyword evidence="10" id="KW-0057">Aromatic amino acid biosynthesis</keyword>
<evidence type="ECO:0000256" key="10">
    <source>
        <dbReference type="ARBA" id="ARBA00023141"/>
    </source>
</evidence>
<evidence type="ECO:0000256" key="9">
    <source>
        <dbReference type="ARBA" id="ARBA00022898"/>
    </source>
</evidence>
<dbReference type="EC" id="4.2.1.20" evidence="6"/>
<evidence type="ECO:0000313" key="14">
    <source>
        <dbReference type="EMBL" id="TFE90240.1"/>
    </source>
</evidence>
<comment type="function">
    <text evidence="2">The beta subunit is responsible for the synthesis of L-tryptophan from indole and L-serine.</text>
</comment>
<evidence type="ECO:0000256" key="5">
    <source>
        <dbReference type="ARBA" id="ARBA00011270"/>
    </source>
</evidence>
<name>A0A4Y8Q7I8_9BACL</name>
<dbReference type="Proteomes" id="UP000298246">
    <property type="component" value="Unassembled WGS sequence"/>
</dbReference>
<protein>
    <recommendedName>
        <fullName evidence="6">tryptophan synthase</fullName>
        <ecNumber evidence="6">4.2.1.20</ecNumber>
    </recommendedName>
</protein>
<sequence length="463" mass="51206">MQLGTQVSDPRYRFDLAPEQMPEHWYNILADLDFELPPDLPPPVSNHENGAFKMQVPMEIIRQSIGKMRYVPIPEEVRNAYRQWRPTPVFRAVNLEKALGTSARIYFKYEGGNTSGSHKLNTAIAQAYYYKKAGVKRLTTGTGAGQWGTALSAACHMFGMECKVYMVGISYQQKPYRRSMMKLYGADVVASPSTDTRIGRELLEQDPGTKGNIALAIAEALEDANSREDTRFCIGSGENYSILHQTIIGMEAQQQMEMAGYYPDVVVASLGAGSNFGGITLPFLSDNLTGKRSTRFISVEPAACPKLSRGEYRYDYTDFSGVTPLEKMYTLGHNYVTPDIHAGGLRYHATSKLVSALYDRGYLEAVAYQQRDIFNSGALFCREEGILPAPESAHAVHGAVMEAIKAREAGTSPTILALISGHGYFDMTAYESYMAGNMQDVHISDEQIQASLRTLPVVEEEGA</sequence>
<dbReference type="GO" id="GO:0005737">
    <property type="term" value="C:cytoplasm"/>
    <property type="evidence" value="ECO:0007669"/>
    <property type="project" value="TreeGrafter"/>
</dbReference>
<evidence type="ECO:0000256" key="3">
    <source>
        <dbReference type="ARBA" id="ARBA00004733"/>
    </source>
</evidence>
<dbReference type="Gene3D" id="3.40.50.1100">
    <property type="match status" value="2"/>
</dbReference>
<comment type="pathway">
    <text evidence="3">Amino-acid biosynthesis; L-tryptophan biosynthesis; L-tryptophan from chorismate: step 5/5.</text>
</comment>
<dbReference type="GO" id="GO:0004834">
    <property type="term" value="F:tryptophan synthase activity"/>
    <property type="evidence" value="ECO:0007669"/>
    <property type="project" value="UniProtKB-EC"/>
</dbReference>
<dbReference type="Pfam" id="PF00291">
    <property type="entry name" value="PALP"/>
    <property type="match status" value="1"/>
</dbReference>
<reference evidence="14 15" key="1">
    <citation type="submission" date="2017-03" db="EMBL/GenBank/DDBJ databases">
        <title>Isolation of Levoglucosan Utilizing Bacteria.</title>
        <authorList>
            <person name="Arya A.S."/>
        </authorList>
    </citation>
    <scope>NUCLEOTIDE SEQUENCE [LARGE SCALE GENOMIC DNA]</scope>
    <source>
        <strain evidence="14 15">MEC069</strain>
    </source>
</reference>
<dbReference type="InterPro" id="IPR023026">
    <property type="entry name" value="Trp_synth_beta/beta-like"/>
</dbReference>
<dbReference type="PANTHER" id="PTHR48077">
    <property type="entry name" value="TRYPTOPHAN SYNTHASE-RELATED"/>
    <property type="match status" value="1"/>
</dbReference>
<dbReference type="GO" id="GO:0030170">
    <property type="term" value="F:pyridoxal phosphate binding"/>
    <property type="evidence" value="ECO:0007669"/>
    <property type="project" value="InterPro"/>
</dbReference>
<comment type="caution">
    <text evidence="14">The sequence shown here is derived from an EMBL/GenBank/DDBJ whole genome shotgun (WGS) entry which is preliminary data.</text>
</comment>
<gene>
    <name evidence="14" type="ORF">B5M42_06120</name>
</gene>
<dbReference type="OrthoDB" id="9766131at2"/>
<comment type="subunit">
    <text evidence="5">Tetramer of two alpha and two beta chains.</text>
</comment>
<feature type="domain" description="Tryptophan synthase beta chain-like PALP" evidence="13">
    <location>
        <begin position="84"/>
        <end position="421"/>
    </location>
</feature>
<dbReference type="NCBIfam" id="NF009057">
    <property type="entry name" value="PRK12391.1"/>
    <property type="match status" value="1"/>
</dbReference>
<dbReference type="PIRSF" id="PIRSF001413">
    <property type="entry name" value="Trp_syn_beta"/>
    <property type="match status" value="1"/>
</dbReference>
<proteinExistence type="inferred from homology"/>
<comment type="cofactor">
    <cofactor evidence="1">
        <name>pyridoxal 5'-phosphate</name>
        <dbReference type="ChEBI" id="CHEBI:597326"/>
    </cofactor>
</comment>
<evidence type="ECO:0000256" key="2">
    <source>
        <dbReference type="ARBA" id="ARBA00002786"/>
    </source>
</evidence>
<evidence type="ECO:0000256" key="11">
    <source>
        <dbReference type="ARBA" id="ARBA00023239"/>
    </source>
</evidence>
<dbReference type="NCBIfam" id="TIGR01415">
    <property type="entry name" value="trpB_rel"/>
    <property type="match status" value="1"/>
</dbReference>
<evidence type="ECO:0000259" key="13">
    <source>
        <dbReference type="Pfam" id="PF00291"/>
    </source>
</evidence>
<dbReference type="EMBL" id="MYFO01000005">
    <property type="protein sequence ID" value="TFE90240.1"/>
    <property type="molecule type" value="Genomic_DNA"/>
</dbReference>
<keyword evidence="9" id="KW-0663">Pyridoxal phosphate</keyword>
<dbReference type="AlphaFoldDB" id="A0A4Y8Q7I8"/>
<evidence type="ECO:0000256" key="6">
    <source>
        <dbReference type="ARBA" id="ARBA00012043"/>
    </source>
</evidence>
<comment type="catalytic activity">
    <reaction evidence="12">
        <text>(1S,2R)-1-C-(indol-3-yl)glycerol 3-phosphate + L-serine = D-glyceraldehyde 3-phosphate + L-tryptophan + H2O</text>
        <dbReference type="Rhea" id="RHEA:10532"/>
        <dbReference type="ChEBI" id="CHEBI:15377"/>
        <dbReference type="ChEBI" id="CHEBI:33384"/>
        <dbReference type="ChEBI" id="CHEBI:57912"/>
        <dbReference type="ChEBI" id="CHEBI:58866"/>
        <dbReference type="ChEBI" id="CHEBI:59776"/>
        <dbReference type="EC" id="4.2.1.20"/>
    </reaction>
</comment>
<dbReference type="SUPFAM" id="SSF53686">
    <property type="entry name" value="Tryptophan synthase beta subunit-like PLP-dependent enzymes"/>
    <property type="match status" value="1"/>
</dbReference>
<evidence type="ECO:0000256" key="7">
    <source>
        <dbReference type="ARBA" id="ARBA00022605"/>
    </source>
</evidence>
<comment type="similarity">
    <text evidence="4">Belongs to the TrpB family.</text>
</comment>
<keyword evidence="11" id="KW-0456">Lyase</keyword>